<protein>
    <submittedName>
        <fullName evidence="1">Uncharacterized protein</fullName>
    </submittedName>
</protein>
<dbReference type="EMBL" id="JBHSWU010001368">
    <property type="protein sequence ID" value="MFC6726758.1"/>
    <property type="molecule type" value="Genomic_DNA"/>
</dbReference>
<dbReference type="AlphaFoldDB" id="A0ABD5S4Y6"/>
<evidence type="ECO:0000313" key="1">
    <source>
        <dbReference type="EMBL" id="MFC6726758.1"/>
    </source>
</evidence>
<dbReference type="Proteomes" id="UP001596328">
    <property type="component" value="Unassembled WGS sequence"/>
</dbReference>
<name>A0ABD5S4Y6_9EURY</name>
<gene>
    <name evidence="1" type="ORF">ACFQE1_20765</name>
</gene>
<organism evidence="1 2">
    <name type="scientific">Halobium palmae</name>
    <dbReference type="NCBI Taxonomy" id="1776492"/>
    <lineage>
        <taxon>Archaea</taxon>
        <taxon>Methanobacteriati</taxon>
        <taxon>Methanobacteriota</taxon>
        <taxon>Stenosarchaea group</taxon>
        <taxon>Halobacteria</taxon>
        <taxon>Halobacteriales</taxon>
        <taxon>Haloferacaceae</taxon>
        <taxon>Halobium</taxon>
    </lineage>
</organism>
<reference evidence="1 2" key="1">
    <citation type="journal article" date="2019" name="Int. J. Syst. Evol. Microbiol.">
        <title>The Global Catalogue of Microorganisms (GCM) 10K type strain sequencing project: providing services to taxonomists for standard genome sequencing and annotation.</title>
        <authorList>
            <consortium name="The Broad Institute Genomics Platform"/>
            <consortium name="The Broad Institute Genome Sequencing Center for Infectious Disease"/>
            <person name="Wu L."/>
            <person name="Ma J."/>
        </authorList>
    </citation>
    <scope>NUCLEOTIDE SEQUENCE [LARGE SCALE GENOMIC DNA]</scope>
    <source>
        <strain evidence="1 2">NBRC 111368</strain>
    </source>
</reference>
<feature type="non-terminal residue" evidence="1">
    <location>
        <position position="81"/>
    </location>
</feature>
<proteinExistence type="predicted"/>
<sequence>MGLKRWGMVLFGVGLLGVALWVVYPVGICSLASYADAGPGTTITGFDPSTLSVLYADGEARCGSPVPTAFGALLVLGVLVG</sequence>
<comment type="caution">
    <text evidence="1">The sequence shown here is derived from an EMBL/GenBank/DDBJ whole genome shotgun (WGS) entry which is preliminary data.</text>
</comment>
<keyword evidence="2" id="KW-1185">Reference proteome</keyword>
<evidence type="ECO:0000313" key="2">
    <source>
        <dbReference type="Proteomes" id="UP001596328"/>
    </source>
</evidence>
<accession>A0ABD5S4Y6</accession>